<protein>
    <recommendedName>
        <fullName evidence="4">Putative gamma-glutamylcyclotransferase</fullName>
    </recommendedName>
</protein>
<sequence>MTNPTSKVGMHTYEHPIGQTGKHYQQYQHNLLELTHQHLNIRAHTGYSRYKVKNAVFPAIVPDQPDKTVQGMVLFDLTPHEQHVLDVYEAEEYYKTSVQALVQGELVPADVYVFKDEFRNQLLPEAWDYAVWKEQHLAKWLSRLAPGNAHPNMDDCAEVGQGVVNG</sequence>
<reference evidence="6" key="1">
    <citation type="submission" date="2017-08" db="EMBL/GenBank/DDBJ databases">
        <authorList>
            <person name="Polle J.E."/>
            <person name="Barry K."/>
            <person name="Cushman J."/>
            <person name="Schmutz J."/>
            <person name="Tran D."/>
            <person name="Hathwaick L.T."/>
            <person name="Yim W.C."/>
            <person name="Jenkins J."/>
            <person name="Mckie-Krisberg Z.M."/>
            <person name="Prochnik S."/>
            <person name="Lindquist E."/>
            <person name="Dockter R.B."/>
            <person name="Adam C."/>
            <person name="Molina H."/>
            <person name="Bunkerborg J."/>
            <person name="Jin E."/>
            <person name="Buchheim M."/>
            <person name="Magnuson J."/>
        </authorList>
    </citation>
    <scope>NUCLEOTIDE SEQUENCE</scope>
    <source>
        <strain evidence="6">CCAP 19/18</strain>
    </source>
</reference>
<name>A0ABQ7GLR5_DUNSA</name>
<dbReference type="Gene3D" id="3.10.490.10">
    <property type="entry name" value="Gamma-glutamyl cyclotransferase-like"/>
    <property type="match status" value="1"/>
</dbReference>
<evidence type="ECO:0000313" key="6">
    <source>
        <dbReference type="EMBL" id="KAF5835483.1"/>
    </source>
</evidence>
<dbReference type="InterPro" id="IPR036568">
    <property type="entry name" value="GGCT-like_sf"/>
</dbReference>
<comment type="similarity">
    <text evidence="2">Belongs to the gamma-glutamylcyclotransferase family.</text>
</comment>
<keyword evidence="7" id="KW-1185">Reference proteome</keyword>
<evidence type="ECO:0000256" key="4">
    <source>
        <dbReference type="ARBA" id="ARBA00030602"/>
    </source>
</evidence>
<evidence type="ECO:0000313" key="7">
    <source>
        <dbReference type="Proteomes" id="UP000815325"/>
    </source>
</evidence>
<dbReference type="EMBL" id="MU069703">
    <property type="protein sequence ID" value="KAF5835483.1"/>
    <property type="molecule type" value="Genomic_DNA"/>
</dbReference>
<evidence type="ECO:0000259" key="5">
    <source>
        <dbReference type="Pfam" id="PF06094"/>
    </source>
</evidence>
<dbReference type="SUPFAM" id="SSF110857">
    <property type="entry name" value="Gamma-glutamyl cyclotransferase-like"/>
    <property type="match status" value="1"/>
</dbReference>
<dbReference type="InterPro" id="IPR045038">
    <property type="entry name" value="AIG2-like"/>
</dbReference>
<dbReference type="InterPro" id="IPR013024">
    <property type="entry name" value="GGCT-like"/>
</dbReference>
<dbReference type="InterPro" id="IPR009288">
    <property type="entry name" value="AIG2-like_dom"/>
</dbReference>
<dbReference type="Pfam" id="PF06094">
    <property type="entry name" value="GGACT"/>
    <property type="match status" value="1"/>
</dbReference>
<dbReference type="Proteomes" id="UP000815325">
    <property type="component" value="Unassembled WGS sequence"/>
</dbReference>
<evidence type="ECO:0000256" key="3">
    <source>
        <dbReference type="ARBA" id="ARBA00022679"/>
    </source>
</evidence>
<dbReference type="CDD" id="cd06661">
    <property type="entry name" value="GGCT_like"/>
    <property type="match status" value="1"/>
</dbReference>
<proteinExistence type="inferred from homology"/>
<evidence type="ECO:0000256" key="2">
    <source>
        <dbReference type="ARBA" id="ARBA00008861"/>
    </source>
</evidence>
<keyword evidence="3" id="KW-0808">Transferase</keyword>
<feature type="domain" description="Gamma-glutamylcyclotransferase AIG2-like" evidence="5">
    <location>
        <begin position="29"/>
        <end position="120"/>
    </location>
</feature>
<comment type="function">
    <text evidence="1">Putative gamma-glutamylcyclotransferase.</text>
</comment>
<organism evidence="6 7">
    <name type="scientific">Dunaliella salina</name>
    <name type="common">Green alga</name>
    <name type="synonym">Protococcus salinus</name>
    <dbReference type="NCBI Taxonomy" id="3046"/>
    <lineage>
        <taxon>Eukaryota</taxon>
        <taxon>Viridiplantae</taxon>
        <taxon>Chlorophyta</taxon>
        <taxon>core chlorophytes</taxon>
        <taxon>Chlorophyceae</taxon>
        <taxon>CS clade</taxon>
        <taxon>Chlamydomonadales</taxon>
        <taxon>Dunaliellaceae</taxon>
        <taxon>Dunaliella</taxon>
    </lineage>
</organism>
<gene>
    <name evidence="6" type="ORF">DUNSADRAFT_7323</name>
</gene>
<dbReference type="PANTHER" id="PTHR31544">
    <property type="entry name" value="AIG2-LIKE PROTEIN D"/>
    <property type="match status" value="1"/>
</dbReference>
<comment type="caution">
    <text evidence="6">The sequence shown here is derived from an EMBL/GenBank/DDBJ whole genome shotgun (WGS) entry which is preliminary data.</text>
</comment>
<evidence type="ECO:0000256" key="1">
    <source>
        <dbReference type="ARBA" id="ARBA00002782"/>
    </source>
</evidence>
<dbReference type="PANTHER" id="PTHR31544:SF2">
    <property type="entry name" value="AIG2-LIKE PROTEIN D"/>
    <property type="match status" value="1"/>
</dbReference>
<accession>A0ABQ7GLR5</accession>